<evidence type="ECO:0000313" key="3">
    <source>
        <dbReference type="EMBL" id="MBI3631196.1"/>
    </source>
</evidence>
<comment type="caution">
    <text evidence="3">The sequence shown here is derived from an EMBL/GenBank/DDBJ whole genome shotgun (WGS) entry which is preliminary data.</text>
</comment>
<dbReference type="Proteomes" id="UP000753196">
    <property type="component" value="Unassembled WGS sequence"/>
</dbReference>
<evidence type="ECO:0000259" key="2">
    <source>
        <dbReference type="PROSITE" id="PS51913"/>
    </source>
</evidence>
<reference evidence="3" key="1">
    <citation type="submission" date="2020-07" db="EMBL/GenBank/DDBJ databases">
        <title>Huge and variable diversity of episymbiotic CPR bacteria and DPANN archaea in groundwater ecosystems.</title>
        <authorList>
            <person name="He C.Y."/>
            <person name="Keren R."/>
            <person name="Whittaker M."/>
            <person name="Farag I.F."/>
            <person name="Doudna J."/>
            <person name="Cate J.H.D."/>
            <person name="Banfield J.F."/>
        </authorList>
    </citation>
    <scope>NUCLEOTIDE SEQUENCE</scope>
    <source>
        <strain evidence="3">NC_groundwater_973_Pr1_S-0.2um_54_13</strain>
    </source>
</reference>
<keyword evidence="1" id="KW-0804">Transcription</keyword>
<dbReference type="Pfam" id="PF04545">
    <property type="entry name" value="Sigma70_r4"/>
    <property type="match status" value="1"/>
</dbReference>
<feature type="domain" description="HTH HARE-type" evidence="2">
    <location>
        <begin position="218"/>
        <end position="282"/>
    </location>
</feature>
<dbReference type="Gene3D" id="1.10.10.10">
    <property type="entry name" value="Winged helix-like DNA-binding domain superfamily/Winged helix DNA-binding domain"/>
    <property type="match status" value="1"/>
</dbReference>
<dbReference type="PROSITE" id="PS51913">
    <property type="entry name" value="HTH_HARE"/>
    <property type="match status" value="1"/>
</dbReference>
<evidence type="ECO:0000313" key="4">
    <source>
        <dbReference type="Proteomes" id="UP000753196"/>
    </source>
</evidence>
<dbReference type="InterPro" id="IPR013324">
    <property type="entry name" value="RNA_pol_sigma_r3/r4-like"/>
</dbReference>
<dbReference type="InterPro" id="IPR038087">
    <property type="entry name" value="RNAP_delta_N_dom_sf"/>
</dbReference>
<organism evidence="3 4">
    <name type="scientific">Candidatus Sungiibacteriota bacterium</name>
    <dbReference type="NCBI Taxonomy" id="2750080"/>
    <lineage>
        <taxon>Bacteria</taxon>
        <taxon>Candidatus Sungiibacteriota</taxon>
    </lineage>
</organism>
<protein>
    <recommendedName>
        <fullName evidence="2">HTH HARE-type domain-containing protein</fullName>
    </recommendedName>
</protein>
<proteinExistence type="predicted"/>
<dbReference type="InterPro" id="IPR000943">
    <property type="entry name" value="RNA_pol_sigma70"/>
</dbReference>
<name>A0A932VSH7_9BACT</name>
<dbReference type="EMBL" id="JACQCR010000060">
    <property type="protein sequence ID" value="MBI3631196.1"/>
    <property type="molecule type" value="Genomic_DNA"/>
</dbReference>
<dbReference type="GO" id="GO:0006352">
    <property type="term" value="P:DNA-templated transcription initiation"/>
    <property type="evidence" value="ECO:0007669"/>
    <property type="project" value="InterPro"/>
</dbReference>
<dbReference type="GO" id="GO:0003700">
    <property type="term" value="F:DNA-binding transcription factor activity"/>
    <property type="evidence" value="ECO:0007669"/>
    <property type="project" value="InterPro"/>
</dbReference>
<dbReference type="InterPro" id="IPR007630">
    <property type="entry name" value="RNA_pol_sigma70_r4"/>
</dbReference>
<dbReference type="InterPro" id="IPR036388">
    <property type="entry name" value="WH-like_DNA-bd_sf"/>
</dbReference>
<gene>
    <name evidence="3" type="ORF">HY221_02565</name>
</gene>
<dbReference type="Gene3D" id="1.10.10.1250">
    <property type="entry name" value="RNA polymerase, subunit delta, N-terminal domain"/>
    <property type="match status" value="1"/>
</dbReference>
<dbReference type="InterPro" id="IPR007759">
    <property type="entry name" value="Asxl_HARE-HTH"/>
</dbReference>
<sequence length="345" mass="39000">MDYLPLSPQEATKRICSALPARRMRDVLERRCALKGSEKATLEQIGRIYKITRERVRQIERDAMGRAGAPAHLVQADPIFRAVEAKLASLGRLSGAHHLFSAVAERRHHPHLHFLLTLHPAFVFMPENKEFMDRWTTDKDTAVLAEQVVKHTVAALEAKGQPVSYQELLELAGDAALKIFGKGIDAAHLESYLASSRAIVANPYRQYGLVSWSTITPRGIKDKAYIALRHEGRPAHFREVASLIDRGGWSKKKVHPQTVHNELIKDPRFVLVGRGLYALREWGYERGTVRDIVSSVLKETGRPLTRDEIVSLASQKRMVKPQTILLNLQNRNLFKKTEDGKYTLV</sequence>
<dbReference type="AlphaFoldDB" id="A0A932VSH7"/>
<accession>A0A932VSH7</accession>
<dbReference type="SUPFAM" id="SSF88659">
    <property type="entry name" value="Sigma3 and sigma4 domains of RNA polymerase sigma factors"/>
    <property type="match status" value="1"/>
</dbReference>
<dbReference type="PRINTS" id="PR00046">
    <property type="entry name" value="SIGMA70FCT"/>
</dbReference>
<evidence type="ECO:0000256" key="1">
    <source>
        <dbReference type="ARBA" id="ARBA00023163"/>
    </source>
</evidence>